<dbReference type="Proteomes" id="UP000054988">
    <property type="component" value="Unassembled WGS sequence"/>
</dbReference>
<feature type="region of interest" description="Disordered" evidence="1">
    <location>
        <begin position="1"/>
        <end position="31"/>
    </location>
</feature>
<evidence type="ECO:0000256" key="1">
    <source>
        <dbReference type="SAM" id="MobiDB-lite"/>
    </source>
</evidence>
<protein>
    <submittedName>
        <fullName evidence="2">Uncharacterized protein</fullName>
    </submittedName>
</protein>
<gene>
    <name evidence="2" type="ORF">WG66_7841</name>
</gene>
<organism evidence="2 3">
    <name type="scientific">Moniliophthora roreri</name>
    <name type="common">Frosty pod rot fungus</name>
    <name type="synonym">Monilia roreri</name>
    <dbReference type="NCBI Taxonomy" id="221103"/>
    <lineage>
        <taxon>Eukaryota</taxon>
        <taxon>Fungi</taxon>
        <taxon>Dikarya</taxon>
        <taxon>Basidiomycota</taxon>
        <taxon>Agaricomycotina</taxon>
        <taxon>Agaricomycetes</taxon>
        <taxon>Agaricomycetidae</taxon>
        <taxon>Agaricales</taxon>
        <taxon>Marasmiineae</taxon>
        <taxon>Marasmiaceae</taxon>
        <taxon>Moniliophthora</taxon>
    </lineage>
</organism>
<feature type="compositionally biased region" description="Low complexity" evidence="1">
    <location>
        <begin position="1"/>
        <end position="18"/>
    </location>
</feature>
<evidence type="ECO:0000313" key="3">
    <source>
        <dbReference type="Proteomes" id="UP000054988"/>
    </source>
</evidence>
<evidence type="ECO:0000313" key="2">
    <source>
        <dbReference type="EMBL" id="KTB39581.1"/>
    </source>
</evidence>
<accession>A0A0W0FTA7</accession>
<feature type="compositionally biased region" description="Polar residues" evidence="1">
    <location>
        <begin position="19"/>
        <end position="29"/>
    </location>
</feature>
<comment type="caution">
    <text evidence="2">The sequence shown here is derived from an EMBL/GenBank/DDBJ whole genome shotgun (WGS) entry which is preliminary data.</text>
</comment>
<reference evidence="2 3" key="1">
    <citation type="submission" date="2015-12" db="EMBL/GenBank/DDBJ databases">
        <title>Draft genome sequence of Moniliophthora roreri, the causal agent of frosty pod rot of cacao.</title>
        <authorList>
            <person name="Aime M.C."/>
            <person name="Diaz-Valderrama J.R."/>
            <person name="Kijpornyongpan T."/>
            <person name="Phillips-Mora W."/>
        </authorList>
    </citation>
    <scope>NUCLEOTIDE SEQUENCE [LARGE SCALE GENOMIC DNA]</scope>
    <source>
        <strain evidence="2 3">MCA 2952</strain>
    </source>
</reference>
<sequence length="145" mass="15974">MSTNVSASASTSSSSASNQTQGLPSSTPTEAGEGRYSENIIYHHGLHPNPYQLLHLFNSQQYDQQIRNAANLNNQLEPAVKSLFFLWAQCQLLSKIAESCDIEIANQVLYACNYRIGLEGLVTVPSTFPYHLHLSMPPSRSPSSF</sequence>
<dbReference type="EMBL" id="LATX01001664">
    <property type="protein sequence ID" value="KTB39581.1"/>
    <property type="molecule type" value="Genomic_DNA"/>
</dbReference>
<name>A0A0W0FTA7_MONRR</name>
<dbReference type="AlphaFoldDB" id="A0A0W0FTA7"/>
<proteinExistence type="predicted"/>